<dbReference type="GeneID" id="10492631"/>
<accession>F4G046</accession>
<name>F4G046_METCR</name>
<dbReference type="OrthoDB" id="34762at2157"/>
<reference evidence="1 2" key="1">
    <citation type="journal article" date="2011" name="J. Bacteriol.">
        <title>Complete genome sequence of Metallosphaera cuprina, a metal sulfide-oxidizing archaeon from a hot spring.</title>
        <authorList>
            <person name="Liu L.J."/>
            <person name="You X.Y."/>
            <person name="Zheng H."/>
            <person name="Wang S."/>
            <person name="Jiang C.Y."/>
            <person name="Liu S.J."/>
        </authorList>
    </citation>
    <scope>NUCLEOTIDE SEQUENCE [LARGE SCALE GENOMIC DNA]</scope>
    <source>
        <strain evidence="1 2">Ar-4</strain>
    </source>
</reference>
<dbReference type="RefSeq" id="WP_013737043.1">
    <property type="nucleotide sequence ID" value="NC_015435.1"/>
</dbReference>
<organism evidence="1 2">
    <name type="scientific">Metallosphaera cuprina (strain Ar-4)</name>
    <dbReference type="NCBI Taxonomy" id="1006006"/>
    <lineage>
        <taxon>Archaea</taxon>
        <taxon>Thermoproteota</taxon>
        <taxon>Thermoprotei</taxon>
        <taxon>Sulfolobales</taxon>
        <taxon>Sulfolobaceae</taxon>
        <taxon>Metallosphaera</taxon>
    </lineage>
</organism>
<dbReference type="KEGG" id="mcn:Mcup_0437"/>
<dbReference type="Proteomes" id="UP000007812">
    <property type="component" value="Chromosome"/>
</dbReference>
<dbReference type="PATRIC" id="fig|1006006.8.peg.440"/>
<dbReference type="AlphaFoldDB" id="F4G046"/>
<proteinExistence type="predicted"/>
<protein>
    <submittedName>
        <fullName evidence="1">Uncharacterized protein</fullName>
    </submittedName>
</protein>
<dbReference type="EMBL" id="CP002656">
    <property type="protein sequence ID" value="AEB94545.1"/>
    <property type="molecule type" value="Genomic_DNA"/>
</dbReference>
<dbReference type="HOGENOM" id="CLU_1623498_0_0_2"/>
<dbReference type="eggNOG" id="arCOG12536">
    <property type="taxonomic scope" value="Archaea"/>
</dbReference>
<sequence length="166" mass="18179">MNLKIWIPAALVGVILVAFFLSVHFQPSLPLSQGFINSTLGPGSILQNSGPFVVSNGTVVVSQLNGERYTTYLFTLGVGIYQPSQVSSGIVEYFNGTNYHGWVVVLNLKNVVSSNYTQLIKGNGTITIIVHRGYSEADMFYYGKSLTAYQENLIVSALSQYLEREG</sequence>
<gene>
    <name evidence="1" type="ordered locus">Mcup_0437</name>
</gene>
<evidence type="ECO:0000313" key="1">
    <source>
        <dbReference type="EMBL" id="AEB94545.1"/>
    </source>
</evidence>
<keyword evidence="2" id="KW-1185">Reference proteome</keyword>
<evidence type="ECO:0000313" key="2">
    <source>
        <dbReference type="Proteomes" id="UP000007812"/>
    </source>
</evidence>